<evidence type="ECO:0000256" key="3">
    <source>
        <dbReference type="ARBA" id="ARBA00023163"/>
    </source>
</evidence>
<keyword evidence="1" id="KW-0805">Transcription regulation</keyword>
<dbReference type="InterPro" id="IPR001387">
    <property type="entry name" value="Cro/C1-type_HTH"/>
</dbReference>
<dbReference type="InterPro" id="IPR039418">
    <property type="entry name" value="LexA-like"/>
</dbReference>
<accession>A0A842I6J3</accession>
<keyword evidence="3" id="KW-0804">Transcription</keyword>
<organism evidence="5 6">
    <name type="scientific">Paragemmobacter straminiformis</name>
    <dbReference type="NCBI Taxonomy" id="2045119"/>
    <lineage>
        <taxon>Bacteria</taxon>
        <taxon>Pseudomonadati</taxon>
        <taxon>Pseudomonadota</taxon>
        <taxon>Alphaproteobacteria</taxon>
        <taxon>Rhodobacterales</taxon>
        <taxon>Paracoccaceae</taxon>
        <taxon>Paragemmobacter</taxon>
    </lineage>
</organism>
<dbReference type="PANTHER" id="PTHR40661">
    <property type="match status" value="1"/>
</dbReference>
<sequence length="227" mass="24319">MSQRALASALGVSQGFIGDIESGRSAPSRNFLQALSEHFRVNPAWILEGREPQIFEDGPGFSSDVGRIAPPQKGKPLAGHLTIDGQDFSLITRHKAHVSAGKGLAAVDGLEKDGLAFSNSWLLKAGLVADLSALVRVRGDSMSPAIPDGATVLVDLRGITAEQPGVYICILDDDVFVKRVHQLRDDKTVVGHVLVSDNPQYPPVVVSGRDNYRLRIVGKVVLAMHTV</sequence>
<evidence type="ECO:0000313" key="6">
    <source>
        <dbReference type="Proteomes" id="UP000555411"/>
    </source>
</evidence>
<comment type="caution">
    <text evidence="5">The sequence shown here is derived from an EMBL/GenBank/DDBJ whole genome shotgun (WGS) entry which is preliminary data.</text>
</comment>
<name>A0A842I6J3_9RHOB</name>
<dbReference type="InterPro" id="IPR036286">
    <property type="entry name" value="LexA/Signal_pep-like_sf"/>
</dbReference>
<evidence type="ECO:0000256" key="1">
    <source>
        <dbReference type="ARBA" id="ARBA00023015"/>
    </source>
</evidence>
<gene>
    <name evidence="5" type="ORF">H7F16_04200</name>
</gene>
<keyword evidence="6" id="KW-1185">Reference proteome</keyword>
<reference evidence="5 6" key="1">
    <citation type="journal article" date="2017" name="Int. J. Syst. Evol. Microbiol.">
        <title>Gemmobacter straminiformis sp. nov., isolated from an artificial fountain.</title>
        <authorList>
            <person name="Kang J.Y."/>
            <person name="Kim M.J."/>
            <person name="Chun J."/>
            <person name="Son K.P."/>
            <person name="Jahng K.Y."/>
        </authorList>
    </citation>
    <scope>NUCLEOTIDE SEQUENCE [LARGE SCALE GENOMIC DNA]</scope>
    <source>
        <strain evidence="5 6">CAM-8</strain>
    </source>
</reference>
<dbReference type="GO" id="GO:0003677">
    <property type="term" value="F:DNA binding"/>
    <property type="evidence" value="ECO:0007669"/>
    <property type="project" value="UniProtKB-KW"/>
</dbReference>
<dbReference type="EMBL" id="JACLQD010000001">
    <property type="protein sequence ID" value="MBC2834694.1"/>
    <property type="molecule type" value="Genomic_DNA"/>
</dbReference>
<dbReference type="CDD" id="cd06529">
    <property type="entry name" value="S24_LexA-like"/>
    <property type="match status" value="1"/>
</dbReference>
<dbReference type="Pfam" id="PF01381">
    <property type="entry name" value="HTH_3"/>
    <property type="match status" value="1"/>
</dbReference>
<dbReference type="InterPro" id="IPR010982">
    <property type="entry name" value="Lambda_DNA-bd_dom_sf"/>
</dbReference>
<protein>
    <submittedName>
        <fullName evidence="5">LexA family transcriptional regulator</fullName>
    </submittedName>
</protein>
<evidence type="ECO:0000256" key="2">
    <source>
        <dbReference type="ARBA" id="ARBA00023125"/>
    </source>
</evidence>
<dbReference type="SUPFAM" id="SSF51306">
    <property type="entry name" value="LexA/Signal peptidase"/>
    <property type="match status" value="1"/>
</dbReference>
<dbReference type="Gene3D" id="1.10.260.40">
    <property type="entry name" value="lambda repressor-like DNA-binding domains"/>
    <property type="match status" value="1"/>
</dbReference>
<dbReference type="Proteomes" id="UP000555411">
    <property type="component" value="Unassembled WGS sequence"/>
</dbReference>
<feature type="domain" description="HTH cro/C1-type" evidence="4">
    <location>
        <begin position="1"/>
        <end position="46"/>
    </location>
</feature>
<evidence type="ECO:0000259" key="4">
    <source>
        <dbReference type="PROSITE" id="PS50943"/>
    </source>
</evidence>
<dbReference type="PANTHER" id="PTHR40661:SF3">
    <property type="entry name" value="FELS-1 PROPHAGE TRANSCRIPTIONAL REGULATOR"/>
    <property type="match status" value="1"/>
</dbReference>
<keyword evidence="2" id="KW-0238">DNA-binding</keyword>
<proteinExistence type="predicted"/>
<dbReference type="AlphaFoldDB" id="A0A842I6J3"/>
<dbReference type="SMART" id="SM00530">
    <property type="entry name" value="HTH_XRE"/>
    <property type="match status" value="1"/>
</dbReference>
<dbReference type="InterPro" id="IPR015927">
    <property type="entry name" value="Peptidase_S24_S26A/B/C"/>
</dbReference>
<dbReference type="PROSITE" id="PS50943">
    <property type="entry name" value="HTH_CROC1"/>
    <property type="match status" value="1"/>
</dbReference>
<dbReference type="Pfam" id="PF00717">
    <property type="entry name" value="Peptidase_S24"/>
    <property type="match status" value="1"/>
</dbReference>
<dbReference type="Gene3D" id="2.10.109.10">
    <property type="entry name" value="Umud Fragment, subunit A"/>
    <property type="match status" value="1"/>
</dbReference>
<dbReference type="SUPFAM" id="SSF47413">
    <property type="entry name" value="lambda repressor-like DNA-binding domains"/>
    <property type="match status" value="1"/>
</dbReference>
<dbReference type="CDD" id="cd00093">
    <property type="entry name" value="HTH_XRE"/>
    <property type="match status" value="1"/>
</dbReference>
<evidence type="ECO:0000313" key="5">
    <source>
        <dbReference type="EMBL" id="MBC2834694.1"/>
    </source>
</evidence>